<evidence type="ECO:0000313" key="9">
    <source>
        <dbReference type="EMBL" id="MST32553.1"/>
    </source>
</evidence>
<dbReference type="Proteomes" id="UP000437736">
    <property type="component" value="Unassembled WGS sequence"/>
</dbReference>
<dbReference type="InterPro" id="IPR027417">
    <property type="entry name" value="P-loop_NTPase"/>
</dbReference>
<evidence type="ECO:0000256" key="2">
    <source>
        <dbReference type="ARBA" id="ARBA00021315"/>
    </source>
</evidence>
<comment type="caution">
    <text evidence="9">The sequence shown here is derived from an EMBL/GenBank/DDBJ whole genome shotgun (WGS) entry which is preliminary data.</text>
</comment>
<keyword evidence="6" id="KW-0234">DNA repair</keyword>
<evidence type="ECO:0000256" key="6">
    <source>
        <dbReference type="ARBA" id="ARBA00023204"/>
    </source>
</evidence>
<dbReference type="PANTHER" id="PTHR11059:SF0">
    <property type="entry name" value="DNA REPAIR PROTEIN RECN"/>
    <property type="match status" value="1"/>
</dbReference>
<dbReference type="InterPro" id="IPR038729">
    <property type="entry name" value="Rad50/SbcC_AAA"/>
</dbReference>
<evidence type="ECO:0000256" key="1">
    <source>
        <dbReference type="ARBA" id="ARBA00009441"/>
    </source>
</evidence>
<evidence type="ECO:0000259" key="8">
    <source>
        <dbReference type="Pfam" id="PF13476"/>
    </source>
</evidence>
<evidence type="ECO:0000256" key="7">
    <source>
        <dbReference type="ARBA" id="ARBA00033408"/>
    </source>
</evidence>
<evidence type="ECO:0000313" key="10">
    <source>
        <dbReference type="Proteomes" id="UP000437736"/>
    </source>
</evidence>
<keyword evidence="3" id="KW-0547">Nucleotide-binding</keyword>
<keyword evidence="4" id="KW-0227">DNA damage</keyword>
<dbReference type="PANTHER" id="PTHR11059">
    <property type="entry name" value="DNA REPAIR PROTEIN RECN"/>
    <property type="match status" value="1"/>
</dbReference>
<keyword evidence="10" id="KW-1185">Reference proteome</keyword>
<proteinExistence type="inferred from homology"/>
<feature type="domain" description="Rad50/SbcC-type AAA" evidence="8">
    <location>
        <begin position="5"/>
        <end position="52"/>
    </location>
</feature>
<dbReference type="InterPro" id="IPR004604">
    <property type="entry name" value="DNA_recomb/repair_RecN"/>
</dbReference>
<dbReference type="SUPFAM" id="SSF52540">
    <property type="entry name" value="P-loop containing nucleoside triphosphate hydrolases"/>
    <property type="match status" value="1"/>
</dbReference>
<dbReference type="Pfam" id="PF13476">
    <property type="entry name" value="AAA_23"/>
    <property type="match status" value="1"/>
</dbReference>
<accession>A0ABW9QS61</accession>
<comment type="similarity">
    <text evidence="1">Belongs to the RecN family.</text>
</comment>
<dbReference type="EMBL" id="WJHE01000328">
    <property type="protein sequence ID" value="MST32553.1"/>
    <property type="molecule type" value="Genomic_DNA"/>
</dbReference>
<evidence type="ECO:0000256" key="5">
    <source>
        <dbReference type="ARBA" id="ARBA00022840"/>
    </source>
</evidence>
<evidence type="ECO:0000256" key="4">
    <source>
        <dbReference type="ARBA" id="ARBA00022763"/>
    </source>
</evidence>
<gene>
    <name evidence="9" type="ORF">GHK86_07430</name>
</gene>
<dbReference type="Gene3D" id="3.40.50.300">
    <property type="entry name" value="P-loop containing nucleotide triphosphate hydrolases"/>
    <property type="match status" value="1"/>
</dbReference>
<feature type="non-terminal residue" evidence="9">
    <location>
        <position position="88"/>
    </location>
</feature>
<name>A0ABW9QS61_9ACTN</name>
<organism evidence="9 10">
    <name type="scientific">Acidiferrimicrobium australe</name>
    <dbReference type="NCBI Taxonomy" id="2664430"/>
    <lineage>
        <taxon>Bacteria</taxon>
        <taxon>Bacillati</taxon>
        <taxon>Actinomycetota</taxon>
        <taxon>Acidimicrobiia</taxon>
        <taxon>Acidimicrobiales</taxon>
        <taxon>Acidimicrobiaceae</taxon>
        <taxon>Acidiferrimicrobium</taxon>
    </lineage>
</organism>
<sequence length="88" mass="8921">MLVELRVRDLGVIDDQALLLGAGMTALTGETGAGKTLIVEALGLLVGERADPLLVRPGADEALVEGRFAAEPDAAGDAGAGERILARA</sequence>
<protein>
    <recommendedName>
        <fullName evidence="2">DNA repair protein RecN</fullName>
    </recommendedName>
    <alternativeName>
        <fullName evidence="7">Recombination protein N</fullName>
    </alternativeName>
</protein>
<reference evidence="9 10" key="1">
    <citation type="submission" date="2019-11" db="EMBL/GenBank/DDBJ databases">
        <title>Acidiferrimicrobium australis gen. nov., sp. nov., an acidophilic and obligately heterotrophic, member of the Actinobacteria that catalyses dissimilatory oxido- reduction of iron isolated from metal-rich acidic water in Chile.</title>
        <authorList>
            <person name="Gonzalez D."/>
            <person name="Huber K."/>
            <person name="Hedrich S."/>
            <person name="Rojas-Villalobos C."/>
            <person name="Quatrini R."/>
            <person name="Dinamarca M.A."/>
            <person name="Schwarz A."/>
            <person name="Canales C."/>
            <person name="Nancucheo I."/>
        </authorList>
    </citation>
    <scope>NUCLEOTIDE SEQUENCE [LARGE SCALE GENOMIC DNA]</scope>
    <source>
        <strain evidence="9 10">USS-CCA1</strain>
    </source>
</reference>
<keyword evidence="5" id="KW-0067">ATP-binding</keyword>
<evidence type="ECO:0000256" key="3">
    <source>
        <dbReference type="ARBA" id="ARBA00022741"/>
    </source>
</evidence>